<dbReference type="EMBL" id="SHLY01000002">
    <property type="protein sequence ID" value="TAA47602.1"/>
    <property type="molecule type" value="Genomic_DNA"/>
</dbReference>
<evidence type="ECO:0000313" key="1">
    <source>
        <dbReference type="EMBL" id="TAA47602.1"/>
    </source>
</evidence>
<sequence length="166" mass="18429">MNQVIEKIKASGLESVYFGPSGFYLVPEPELDQIQLGYSVGTEGEDLTGPEEGDRKKSWVVIGTDTELGDPFFVDVSEPNMPVYTAMHGVGDWYENQVATSLDSFLAALSVLKSKCSENSSLIVPNENSITSISELAQLELELSKISGTDDFWPEFFEQYKDWLVE</sequence>
<dbReference type="InterPro" id="IPR037883">
    <property type="entry name" value="Knr4/Smi1-like_sf"/>
</dbReference>
<evidence type="ECO:0008006" key="3">
    <source>
        <dbReference type="Google" id="ProtNLM"/>
    </source>
</evidence>
<accession>A0ABY1WS77</accession>
<name>A0ABY1WS77_9GAMM</name>
<organism evidence="1 2">
    <name type="scientific">Corallincola spongiicola</name>
    <dbReference type="NCBI Taxonomy" id="2520508"/>
    <lineage>
        <taxon>Bacteria</taxon>
        <taxon>Pseudomonadati</taxon>
        <taxon>Pseudomonadota</taxon>
        <taxon>Gammaproteobacteria</taxon>
        <taxon>Alteromonadales</taxon>
        <taxon>Psychromonadaceae</taxon>
        <taxon>Corallincola</taxon>
    </lineage>
</organism>
<evidence type="ECO:0000313" key="2">
    <source>
        <dbReference type="Proteomes" id="UP000292544"/>
    </source>
</evidence>
<proteinExistence type="predicted"/>
<protein>
    <recommendedName>
        <fullName evidence="3">SUKH-4 immunity protein</fullName>
    </recommendedName>
</protein>
<dbReference type="SUPFAM" id="SSF160631">
    <property type="entry name" value="SMI1/KNR4-like"/>
    <property type="match status" value="1"/>
</dbReference>
<comment type="caution">
    <text evidence="1">The sequence shown here is derived from an EMBL/GenBank/DDBJ whole genome shotgun (WGS) entry which is preliminary data.</text>
</comment>
<keyword evidence="2" id="KW-1185">Reference proteome</keyword>
<gene>
    <name evidence="1" type="ORF">EXY25_10335</name>
</gene>
<dbReference type="RefSeq" id="WP_130566665.1">
    <property type="nucleotide sequence ID" value="NZ_SHLY01000002.1"/>
</dbReference>
<dbReference type="Proteomes" id="UP000292544">
    <property type="component" value="Unassembled WGS sequence"/>
</dbReference>
<reference evidence="2" key="1">
    <citation type="submission" date="2019-02" db="EMBL/GenBank/DDBJ databases">
        <title>Draft genome sequence of Muricauda sp. 176CP4-71.</title>
        <authorList>
            <person name="Park J.-S."/>
        </authorList>
    </citation>
    <scope>NUCLEOTIDE SEQUENCE [LARGE SCALE GENOMIC DNA]</scope>
    <source>
        <strain evidence="2">176GS2-150</strain>
    </source>
</reference>